<feature type="non-terminal residue" evidence="2">
    <location>
        <position position="1"/>
    </location>
</feature>
<proteinExistence type="predicted"/>
<comment type="caution">
    <text evidence="2">The sequence shown here is derived from an EMBL/GenBank/DDBJ whole genome shotgun (WGS) entry which is preliminary data.</text>
</comment>
<accession>A0A392UWR7</accession>
<evidence type="ECO:0000313" key="3">
    <source>
        <dbReference type="Proteomes" id="UP000265520"/>
    </source>
</evidence>
<reference evidence="2 3" key="1">
    <citation type="journal article" date="2018" name="Front. Plant Sci.">
        <title>Red Clover (Trifolium pratense) and Zigzag Clover (T. medium) - A Picture of Genomic Similarities and Differences.</title>
        <authorList>
            <person name="Dluhosova J."/>
            <person name="Istvanek J."/>
            <person name="Nedelnik J."/>
            <person name="Repkova J."/>
        </authorList>
    </citation>
    <scope>NUCLEOTIDE SEQUENCE [LARGE SCALE GENOMIC DNA]</scope>
    <source>
        <strain evidence="3">cv. 10/8</strain>
        <tissue evidence="2">Leaf</tissue>
    </source>
</reference>
<dbReference type="Proteomes" id="UP000265520">
    <property type="component" value="Unassembled WGS sequence"/>
</dbReference>
<feature type="region of interest" description="Disordered" evidence="1">
    <location>
        <begin position="1"/>
        <end position="35"/>
    </location>
</feature>
<keyword evidence="3" id="KW-1185">Reference proteome</keyword>
<sequence length="35" mass="3786">GSGVSSDIKWFQPPPDRSCGESNCDPPTKFSANHH</sequence>
<dbReference type="AlphaFoldDB" id="A0A392UWR7"/>
<organism evidence="2 3">
    <name type="scientific">Trifolium medium</name>
    <dbReference type="NCBI Taxonomy" id="97028"/>
    <lineage>
        <taxon>Eukaryota</taxon>
        <taxon>Viridiplantae</taxon>
        <taxon>Streptophyta</taxon>
        <taxon>Embryophyta</taxon>
        <taxon>Tracheophyta</taxon>
        <taxon>Spermatophyta</taxon>
        <taxon>Magnoliopsida</taxon>
        <taxon>eudicotyledons</taxon>
        <taxon>Gunneridae</taxon>
        <taxon>Pentapetalae</taxon>
        <taxon>rosids</taxon>
        <taxon>fabids</taxon>
        <taxon>Fabales</taxon>
        <taxon>Fabaceae</taxon>
        <taxon>Papilionoideae</taxon>
        <taxon>50 kb inversion clade</taxon>
        <taxon>NPAAA clade</taxon>
        <taxon>Hologalegina</taxon>
        <taxon>IRL clade</taxon>
        <taxon>Trifolieae</taxon>
        <taxon>Trifolium</taxon>
    </lineage>
</organism>
<evidence type="ECO:0000256" key="1">
    <source>
        <dbReference type="SAM" id="MobiDB-lite"/>
    </source>
</evidence>
<evidence type="ECO:0000313" key="2">
    <source>
        <dbReference type="EMBL" id="MCI80287.1"/>
    </source>
</evidence>
<name>A0A392UWR7_9FABA</name>
<dbReference type="EMBL" id="LXQA010992249">
    <property type="protein sequence ID" value="MCI80287.1"/>
    <property type="molecule type" value="Genomic_DNA"/>
</dbReference>
<protein>
    <submittedName>
        <fullName evidence="2">Uncharacterized protein</fullName>
    </submittedName>
</protein>